<dbReference type="PANTHER" id="PTHR43818">
    <property type="entry name" value="BCDNA.GH03377"/>
    <property type="match status" value="1"/>
</dbReference>
<keyword evidence="1" id="KW-0560">Oxidoreductase</keyword>
<reference evidence="4" key="2">
    <citation type="submission" date="2011-02" db="EMBL/GenBank/DDBJ databases">
        <title>The complete genome of Pedobacter saltans DSM 12145.</title>
        <authorList>
            <consortium name="US DOE Joint Genome Institute (JGI-PGF)"/>
            <person name="Lucas S."/>
            <person name="Copeland A."/>
            <person name="Lapidus A."/>
            <person name="Bruce D."/>
            <person name="Goodwin L."/>
            <person name="Pitluck S."/>
            <person name="Kyrpides N."/>
            <person name="Mavromatis K."/>
            <person name="Pagani I."/>
            <person name="Ivanova N."/>
            <person name="Ovchinnikova G."/>
            <person name="Lu M."/>
            <person name="Detter J.C."/>
            <person name="Han C."/>
            <person name="Land M."/>
            <person name="Hauser L."/>
            <person name="Markowitz V."/>
            <person name="Cheng J.-F."/>
            <person name="Hugenholtz P."/>
            <person name="Woyke T."/>
            <person name="Wu D."/>
            <person name="Tindall B."/>
            <person name="Pomrenke H.G."/>
            <person name="Brambilla E."/>
            <person name="Klenk H.-P."/>
            <person name="Eisen J.A."/>
        </authorList>
    </citation>
    <scope>NUCLEOTIDE SEQUENCE [LARGE SCALE GENOMIC DNA]</scope>
    <source>
        <strain evidence="4">ATCC 51119 / DSM 12145 / JCM 21818 / LMG 10337 / NBRC 100064 / NCIMB 13643</strain>
    </source>
</reference>
<evidence type="ECO:0000256" key="1">
    <source>
        <dbReference type="ARBA" id="ARBA00023002"/>
    </source>
</evidence>
<dbReference type="Pfam" id="PF16490">
    <property type="entry name" value="Oxidoreduct_C"/>
    <property type="match status" value="1"/>
</dbReference>
<name>F0S8N4_PSESL</name>
<evidence type="ECO:0000313" key="3">
    <source>
        <dbReference type="EMBL" id="ADY51318.1"/>
    </source>
</evidence>
<dbReference type="AlphaFoldDB" id="F0S8N4"/>
<dbReference type="eggNOG" id="COG0673">
    <property type="taxonomic scope" value="Bacteria"/>
</dbReference>
<gene>
    <name evidence="3" type="ordered locus">Pedsa_0742</name>
</gene>
<evidence type="ECO:0000259" key="2">
    <source>
        <dbReference type="Pfam" id="PF16490"/>
    </source>
</evidence>
<dbReference type="KEGG" id="psn:Pedsa_0742"/>
<dbReference type="Proteomes" id="UP000000310">
    <property type="component" value="Chromosome"/>
</dbReference>
<dbReference type="InterPro" id="IPR036291">
    <property type="entry name" value="NAD(P)-bd_dom_sf"/>
</dbReference>
<dbReference type="Gene3D" id="3.40.50.720">
    <property type="entry name" value="NAD(P)-binding Rossmann-like Domain"/>
    <property type="match status" value="1"/>
</dbReference>
<keyword evidence="4" id="KW-1185">Reference proteome</keyword>
<dbReference type="EMBL" id="CP002545">
    <property type="protein sequence ID" value="ADY51318.1"/>
    <property type="molecule type" value="Genomic_DNA"/>
</dbReference>
<accession>F0S8N4</accession>
<dbReference type="InterPro" id="IPR032459">
    <property type="entry name" value="Oxidoreduct_C"/>
</dbReference>
<feature type="domain" description="Putative oxidoreductase C-terminal" evidence="2">
    <location>
        <begin position="160"/>
        <end position="436"/>
    </location>
</feature>
<dbReference type="HOGENOM" id="CLU_584919_0_0_10"/>
<organism evidence="3 4">
    <name type="scientific">Pseudopedobacter saltans (strain ATCC 51119 / DSM 12145 / JCM 21818 / CCUG 39354 / LMG 10337 / NBRC 100064 / NCIMB 13643)</name>
    <name type="common">Pedobacter saltans</name>
    <dbReference type="NCBI Taxonomy" id="762903"/>
    <lineage>
        <taxon>Bacteria</taxon>
        <taxon>Pseudomonadati</taxon>
        <taxon>Bacteroidota</taxon>
        <taxon>Sphingobacteriia</taxon>
        <taxon>Sphingobacteriales</taxon>
        <taxon>Sphingobacteriaceae</taxon>
        <taxon>Pseudopedobacter</taxon>
    </lineage>
</organism>
<sequence length="440" mass="50459">MFSCSNPNQNKEVKLITLNPGHFHAALVQKSMYDGVSPEVYVYAPEGDELEAYLKLIEKYNTREEDPTTWKENVYKGTDFLEKMLSEKKGNLVVLAGNNEEKTNYIAESIHAGFNVLADKPMAIDAKGFDLLRTAFEDARKKSVLLYDIMTERYEITNTLQKELFMMNEVFGELEKGSEDNPAIIKESVHHFFKNVSGSPLIRPTWYYDVDQLGNGLVDVTTHLVDLIQWTCFPEQILDYKKDIHMNSAKRWATLITPSQFEKSTNKDTYPDFLQKDIKDSTLSVYSNGEMNYTIKGVSAKVSVVWNYQAPEGTGDTHFSEIRGTKANLKIKQGKEQGFKPVLYIEPKEKNNQDYKKSLFDGFIKLAKRYPGIELKDTVDGYEVIIPESYKVGHEAHFAEVTRKFLSYLKEGRLPDWEVPNMIAKYYTTTSALELAIRKQ</sequence>
<dbReference type="GO" id="GO:0016491">
    <property type="term" value="F:oxidoreductase activity"/>
    <property type="evidence" value="ECO:0007669"/>
    <property type="project" value="UniProtKB-KW"/>
</dbReference>
<proteinExistence type="predicted"/>
<dbReference type="PANTHER" id="PTHR43818:SF11">
    <property type="entry name" value="BCDNA.GH03377"/>
    <property type="match status" value="1"/>
</dbReference>
<dbReference type="InterPro" id="IPR050463">
    <property type="entry name" value="Gfo/Idh/MocA_oxidrdct_glycsds"/>
</dbReference>
<evidence type="ECO:0000313" key="4">
    <source>
        <dbReference type="Proteomes" id="UP000000310"/>
    </source>
</evidence>
<dbReference type="SUPFAM" id="SSF51735">
    <property type="entry name" value="NAD(P)-binding Rossmann-fold domains"/>
    <property type="match status" value="1"/>
</dbReference>
<reference evidence="3 4" key="1">
    <citation type="journal article" date="2011" name="Stand. Genomic Sci.">
        <title>Complete genome sequence of the gliding, heparinolytic Pedobacter saltans type strain (113).</title>
        <authorList>
            <person name="Liolios K."/>
            <person name="Sikorski J."/>
            <person name="Lu M."/>
            <person name="Nolan M."/>
            <person name="Lapidus A."/>
            <person name="Lucas S."/>
            <person name="Hammon N."/>
            <person name="Deshpande S."/>
            <person name="Cheng J.F."/>
            <person name="Tapia R."/>
            <person name="Han C."/>
            <person name="Goodwin L."/>
            <person name="Pitluck S."/>
            <person name="Huntemann M."/>
            <person name="Ivanova N."/>
            <person name="Pagani I."/>
            <person name="Mavromatis K."/>
            <person name="Ovchinikova G."/>
            <person name="Pati A."/>
            <person name="Chen A."/>
            <person name="Palaniappan K."/>
            <person name="Land M."/>
            <person name="Hauser L."/>
            <person name="Brambilla E.M."/>
            <person name="Kotsyurbenko O."/>
            <person name="Rohde M."/>
            <person name="Tindall B.J."/>
            <person name="Abt B."/>
            <person name="Goker M."/>
            <person name="Detter J.C."/>
            <person name="Woyke T."/>
            <person name="Bristow J."/>
            <person name="Eisen J.A."/>
            <person name="Markowitz V."/>
            <person name="Hugenholtz P."/>
            <person name="Klenk H.P."/>
            <person name="Kyrpides N.C."/>
        </authorList>
    </citation>
    <scope>NUCLEOTIDE SEQUENCE [LARGE SCALE GENOMIC DNA]</scope>
    <source>
        <strain evidence="4">ATCC 51119 / DSM 12145 / JCM 21818 / LMG 10337 / NBRC 100064 / NCIMB 13643</strain>
    </source>
</reference>
<dbReference type="Gene3D" id="3.30.360.10">
    <property type="entry name" value="Dihydrodipicolinate Reductase, domain 2"/>
    <property type="match status" value="1"/>
</dbReference>
<dbReference type="STRING" id="762903.Pedsa_0742"/>
<protein>
    <recommendedName>
        <fullName evidence="2">Putative oxidoreductase C-terminal domain-containing protein</fullName>
    </recommendedName>
</protein>